<reference evidence="4 5" key="1">
    <citation type="submission" date="2020-08" db="EMBL/GenBank/DDBJ databases">
        <title>Cohnella phylogeny.</title>
        <authorList>
            <person name="Dunlap C."/>
        </authorList>
    </citation>
    <scope>NUCLEOTIDE SEQUENCE [LARGE SCALE GENOMIC DNA]</scope>
    <source>
        <strain evidence="4 5">DSM 103658</strain>
    </source>
</reference>
<evidence type="ECO:0000259" key="1">
    <source>
        <dbReference type="Pfam" id="PF14540"/>
    </source>
</evidence>
<dbReference type="Pfam" id="PF14540">
    <property type="entry name" value="NTF-like"/>
    <property type="match status" value="1"/>
</dbReference>
<dbReference type="Gene3D" id="1.20.120.330">
    <property type="entry name" value="Nucleotidyltransferases domain 2"/>
    <property type="match status" value="1"/>
</dbReference>
<dbReference type="InterPro" id="IPR054515">
    <property type="entry name" value="YgxA-like_substrate-bd"/>
</dbReference>
<feature type="domain" description="YgxA-like substrate binding" evidence="3">
    <location>
        <begin position="119"/>
        <end position="216"/>
    </location>
</feature>
<name>A0A841TD48_9BACL</name>
<dbReference type="InterPro" id="IPR036388">
    <property type="entry name" value="WH-like_DNA-bd_sf"/>
</dbReference>
<protein>
    <recommendedName>
        <fullName evidence="6">Nucleotidyltransferase-like domain-containing protein</fullName>
    </recommendedName>
</protein>
<comment type="caution">
    <text evidence="4">The sequence shown here is derived from an EMBL/GenBank/DDBJ whole genome shotgun (WGS) entry which is preliminary data.</text>
</comment>
<dbReference type="Pfam" id="PF22339">
    <property type="entry name" value="YgxA-like_sub_bind"/>
    <property type="match status" value="1"/>
</dbReference>
<feature type="domain" description="Nucleotidyltransferase-like" evidence="1">
    <location>
        <begin position="17"/>
        <end position="115"/>
    </location>
</feature>
<accession>A0A841TD48</accession>
<gene>
    <name evidence="4" type="ORF">H4Q31_11435</name>
</gene>
<keyword evidence="5" id="KW-1185">Reference proteome</keyword>
<dbReference type="InterPro" id="IPR041143">
    <property type="entry name" value="YgxA_HTH"/>
</dbReference>
<evidence type="ECO:0000313" key="4">
    <source>
        <dbReference type="EMBL" id="MBB6677935.1"/>
    </source>
</evidence>
<dbReference type="Proteomes" id="UP000574133">
    <property type="component" value="Unassembled WGS sequence"/>
</dbReference>
<dbReference type="AlphaFoldDB" id="A0A841TD48"/>
<dbReference type="Pfam" id="PF18576">
    <property type="entry name" value="HTH_52"/>
    <property type="match status" value="1"/>
</dbReference>
<dbReference type="InterPro" id="IPR029348">
    <property type="entry name" value="NTF-like"/>
</dbReference>
<dbReference type="Gene3D" id="1.10.10.10">
    <property type="entry name" value="Winged helix-like DNA-binding domain superfamily/Winged helix DNA-binding domain"/>
    <property type="match status" value="1"/>
</dbReference>
<evidence type="ECO:0000259" key="3">
    <source>
        <dbReference type="Pfam" id="PF22339"/>
    </source>
</evidence>
<feature type="domain" description="YgxA-like helix-turn-helix" evidence="2">
    <location>
        <begin position="225"/>
        <end position="270"/>
    </location>
</feature>
<dbReference type="EMBL" id="JACJVN010000041">
    <property type="protein sequence ID" value="MBB6677935.1"/>
    <property type="molecule type" value="Genomic_DNA"/>
</dbReference>
<proteinExistence type="predicted"/>
<evidence type="ECO:0000259" key="2">
    <source>
        <dbReference type="Pfam" id="PF18576"/>
    </source>
</evidence>
<dbReference type="InterPro" id="IPR043519">
    <property type="entry name" value="NT_sf"/>
</dbReference>
<evidence type="ECO:0008006" key="6">
    <source>
        <dbReference type="Google" id="ProtNLM"/>
    </source>
</evidence>
<sequence>MNDSGLFYTDLFGREDGLISLVSVSNSYSNETLFDGMDRLILAVYDQEQEKGTEHLIVGDTRVLVRRVTADYLEMWVMSGESRGAVQWVVQGEVLLDRGGYMTDLKRRLNDWPERMKERKMLIEFSKFMKTYLQAKQDLKDGQILDAYSHILTSLHHWAHIALIEEGMNPEFTVWVQLRRVNPGIYKLYEELTTNRETVEQRVQLLILACEFSVLTKMKSSCSLLLRLIETRAEGWSVPELMEHQELRGLSLDLSLLLQKLARKGYLLEVARPKREVGAGVMELRYAAVPGSMAAE</sequence>
<organism evidence="4 5">
    <name type="scientific">Cohnella lubricantis</name>
    <dbReference type="NCBI Taxonomy" id="2163172"/>
    <lineage>
        <taxon>Bacteria</taxon>
        <taxon>Bacillati</taxon>
        <taxon>Bacillota</taxon>
        <taxon>Bacilli</taxon>
        <taxon>Bacillales</taxon>
        <taxon>Paenibacillaceae</taxon>
        <taxon>Cohnella</taxon>
    </lineage>
</organism>
<dbReference type="Gene3D" id="3.30.460.10">
    <property type="entry name" value="Beta Polymerase, domain 2"/>
    <property type="match status" value="1"/>
</dbReference>
<evidence type="ECO:0000313" key="5">
    <source>
        <dbReference type="Proteomes" id="UP000574133"/>
    </source>
</evidence>